<accession>A0A7S1JBN1</accession>
<feature type="compositionally biased region" description="Basic and acidic residues" evidence="1">
    <location>
        <begin position="1"/>
        <end position="10"/>
    </location>
</feature>
<evidence type="ECO:0000256" key="1">
    <source>
        <dbReference type="SAM" id="MobiDB-lite"/>
    </source>
</evidence>
<evidence type="ECO:0000313" key="2">
    <source>
        <dbReference type="EMBL" id="CAD9038885.1"/>
    </source>
</evidence>
<gene>
    <name evidence="2" type="ORF">EGYM00392_LOCUS50048</name>
</gene>
<organism evidence="2">
    <name type="scientific">Eutreptiella gymnastica</name>
    <dbReference type="NCBI Taxonomy" id="73025"/>
    <lineage>
        <taxon>Eukaryota</taxon>
        <taxon>Discoba</taxon>
        <taxon>Euglenozoa</taxon>
        <taxon>Euglenida</taxon>
        <taxon>Spirocuta</taxon>
        <taxon>Euglenophyceae</taxon>
        <taxon>Eutreptiales</taxon>
        <taxon>Eutreptiaceae</taxon>
        <taxon>Eutreptiella</taxon>
    </lineage>
</organism>
<sequence length="130" mass="13868">MRGAWDRTHFDSGVIEPSPGLDGSPPQDVSPTHPKPSGASRCPVHSFPDHSDFAFTVKALDTGPATAVCSVLGGPPWGPWDGVWWPHFTALGVIAALVTRHPHQASHVRQSHTFRLSSLSAPPLVALGHF</sequence>
<feature type="region of interest" description="Disordered" evidence="1">
    <location>
        <begin position="1"/>
        <end position="43"/>
    </location>
</feature>
<dbReference type="AlphaFoldDB" id="A0A7S1JBN1"/>
<name>A0A7S1JBN1_9EUGL</name>
<reference evidence="2" key="1">
    <citation type="submission" date="2021-01" db="EMBL/GenBank/DDBJ databases">
        <authorList>
            <person name="Corre E."/>
            <person name="Pelletier E."/>
            <person name="Niang G."/>
            <person name="Scheremetjew M."/>
            <person name="Finn R."/>
            <person name="Kale V."/>
            <person name="Holt S."/>
            <person name="Cochrane G."/>
            <person name="Meng A."/>
            <person name="Brown T."/>
            <person name="Cohen L."/>
        </authorList>
    </citation>
    <scope>NUCLEOTIDE SEQUENCE</scope>
    <source>
        <strain evidence="2">NIES-381</strain>
    </source>
</reference>
<dbReference type="EMBL" id="HBGA01134942">
    <property type="protein sequence ID" value="CAD9038885.1"/>
    <property type="molecule type" value="Transcribed_RNA"/>
</dbReference>
<protein>
    <submittedName>
        <fullName evidence="2">Uncharacterized protein</fullName>
    </submittedName>
</protein>
<proteinExistence type="predicted"/>